<keyword evidence="3" id="KW-0809">Transit peptide</keyword>
<dbReference type="Pfam" id="PF02536">
    <property type="entry name" value="mTERF"/>
    <property type="match status" value="1"/>
</dbReference>
<dbReference type="InterPro" id="IPR038538">
    <property type="entry name" value="MTERF_sf"/>
</dbReference>
<keyword evidence="2" id="KW-0805">Transcription regulation</keyword>
<evidence type="ECO:0000256" key="1">
    <source>
        <dbReference type="ARBA" id="ARBA00007692"/>
    </source>
</evidence>
<keyword evidence="5" id="KW-1185">Reference proteome</keyword>
<dbReference type="GO" id="GO:0006353">
    <property type="term" value="P:DNA-templated transcription termination"/>
    <property type="evidence" value="ECO:0007669"/>
    <property type="project" value="UniProtKB-KW"/>
</dbReference>
<accession>A0AAN8UYG4</accession>
<sequence>MEISSPRGSSIIWFFRDKGFDDKCIKEMFSKCKRLETVQRERASENWAYLKSIGIEERKIPSCLGTLGTRPSEVAATITKFPHMLSHSVEEKLCPLLAFFESLGVPEKQLGKMFLLNPRLISYSIETKLGQIVEFLASLGLNEEGMIGKVLAKSPYIMGYSVDKRLRPTSEFLKSLGLTELDKQRVAVNFPEVLCRDVEKILRPNLAYLKRSGFGDWRIVASVSGYPPILIKSIKNSLEPRIRFLVEIMGRQLDEVAVYPDFFRHALKKRIELRQKLLNQGKIDCSLSEMLDCNQKKFLLKFGLMEGLV</sequence>
<gene>
    <name evidence="4" type="ORF">RJ641_010430</name>
</gene>
<protein>
    <submittedName>
        <fullName evidence="4">Transcription termination factor, mitochondrial/chloroplastic</fullName>
    </submittedName>
</protein>
<dbReference type="PANTHER" id="PTHR13068:SF5">
    <property type="entry name" value="TRANSCRIPTION TERMINATION FACTOR MTERF6, CHLOROPLASTIC_MITOCHONDRIAL"/>
    <property type="match status" value="1"/>
</dbReference>
<comment type="similarity">
    <text evidence="1">Belongs to the mTERF family.</text>
</comment>
<reference evidence="4 5" key="1">
    <citation type="submission" date="2023-12" db="EMBL/GenBank/DDBJ databases">
        <title>A high-quality genome assembly for Dillenia turbinata (Dilleniales).</title>
        <authorList>
            <person name="Chanderbali A."/>
        </authorList>
    </citation>
    <scope>NUCLEOTIDE SEQUENCE [LARGE SCALE GENOMIC DNA]</scope>
    <source>
        <strain evidence="4">LSX21</strain>
        <tissue evidence="4">Leaf</tissue>
    </source>
</reference>
<dbReference type="InterPro" id="IPR003690">
    <property type="entry name" value="MTERF"/>
</dbReference>
<organism evidence="4 5">
    <name type="scientific">Dillenia turbinata</name>
    <dbReference type="NCBI Taxonomy" id="194707"/>
    <lineage>
        <taxon>Eukaryota</taxon>
        <taxon>Viridiplantae</taxon>
        <taxon>Streptophyta</taxon>
        <taxon>Embryophyta</taxon>
        <taxon>Tracheophyta</taxon>
        <taxon>Spermatophyta</taxon>
        <taxon>Magnoliopsida</taxon>
        <taxon>eudicotyledons</taxon>
        <taxon>Gunneridae</taxon>
        <taxon>Pentapetalae</taxon>
        <taxon>Dilleniales</taxon>
        <taxon>Dilleniaceae</taxon>
        <taxon>Dillenia</taxon>
    </lineage>
</organism>
<comment type="caution">
    <text evidence="4">The sequence shown here is derived from an EMBL/GenBank/DDBJ whole genome shotgun (WGS) entry which is preliminary data.</text>
</comment>
<dbReference type="EMBL" id="JBAMMX010000017">
    <property type="protein sequence ID" value="KAK6924230.1"/>
    <property type="molecule type" value="Genomic_DNA"/>
</dbReference>
<dbReference type="GO" id="GO:0003676">
    <property type="term" value="F:nucleic acid binding"/>
    <property type="evidence" value="ECO:0007669"/>
    <property type="project" value="InterPro"/>
</dbReference>
<keyword evidence="2" id="KW-0806">Transcription termination</keyword>
<evidence type="ECO:0000256" key="2">
    <source>
        <dbReference type="ARBA" id="ARBA00022472"/>
    </source>
</evidence>
<dbReference type="Proteomes" id="UP001370490">
    <property type="component" value="Unassembled WGS sequence"/>
</dbReference>
<evidence type="ECO:0000256" key="3">
    <source>
        <dbReference type="ARBA" id="ARBA00022946"/>
    </source>
</evidence>
<dbReference type="AlphaFoldDB" id="A0AAN8UYG4"/>
<name>A0AAN8UYG4_9MAGN</name>
<dbReference type="FunFam" id="1.25.70.10:FF:000012">
    <property type="entry name" value="transcription termination factor MTERF6, chloroplastic/mitochondrial"/>
    <property type="match status" value="1"/>
</dbReference>
<dbReference type="PANTHER" id="PTHR13068">
    <property type="entry name" value="CGI-12 PROTEIN-RELATED"/>
    <property type="match status" value="1"/>
</dbReference>
<evidence type="ECO:0000313" key="4">
    <source>
        <dbReference type="EMBL" id="KAK6924230.1"/>
    </source>
</evidence>
<evidence type="ECO:0000313" key="5">
    <source>
        <dbReference type="Proteomes" id="UP001370490"/>
    </source>
</evidence>
<dbReference type="Gene3D" id="1.25.70.10">
    <property type="entry name" value="Transcription termination factor 3, mitochondrial"/>
    <property type="match status" value="1"/>
</dbReference>
<keyword evidence="2" id="KW-0804">Transcription</keyword>
<proteinExistence type="inferred from homology"/>
<dbReference type="SMART" id="SM00733">
    <property type="entry name" value="Mterf"/>
    <property type="match status" value="6"/>
</dbReference>